<evidence type="ECO:0000256" key="8">
    <source>
        <dbReference type="ARBA" id="ARBA00023306"/>
    </source>
</evidence>
<keyword evidence="8" id="KW-0131">Cell cycle</keyword>
<dbReference type="Gene3D" id="1.10.150.20">
    <property type="entry name" value="5' to 3' exonuclease, C-terminal subdomain"/>
    <property type="match status" value="1"/>
</dbReference>
<evidence type="ECO:0000256" key="9">
    <source>
        <dbReference type="RuleBase" id="RU003422"/>
    </source>
</evidence>
<accession>A0A9W8A925</accession>
<sequence>MSESLSQVDPVQESVSDTEVEEDCMNLDIETLQDQGINAADIQRLKAAGICTVKAVQMSTKRMLGRIKGFSEAKVDKLKEAANKLLDSGFITGLEYAVRRQRVVKLSTGAVELDKLLGGGIQTMAITEAFGEFRTGKTQIAHTLCVTCQLPVNMGGGHGKAAFIDTEGTFRPDRIKAIAERYELDPDLVLDNLIYARAFNSEHQMELITLVAAKFAEEKGVYKLLVIDSIISLFRTDYCGRGELSERQQKLNNMLSRLLKISEEFNVAVFITNQICSDPGAGISFVADPKKPVGGHILAHASTTRLSLRKGRGEQRVAKMFDSPDMPESEAVYALSEGGVIDSKE</sequence>
<keyword evidence="5" id="KW-0238">DNA-binding</keyword>
<dbReference type="PANTHER" id="PTHR22942">
    <property type="entry name" value="RECA/RAD51/RADA DNA STRAND-PAIRING FAMILY MEMBER"/>
    <property type="match status" value="1"/>
</dbReference>
<evidence type="ECO:0000313" key="12">
    <source>
        <dbReference type="EMBL" id="KAJ1924045.1"/>
    </source>
</evidence>
<dbReference type="EMBL" id="JANBPT010000296">
    <property type="protein sequence ID" value="KAJ1924045.1"/>
    <property type="molecule type" value="Genomic_DNA"/>
</dbReference>
<comment type="subcellular location">
    <subcellularLocation>
        <location evidence="1">Nucleus</location>
    </subcellularLocation>
</comment>
<dbReference type="GO" id="GO:0000794">
    <property type="term" value="C:condensed nuclear chromosome"/>
    <property type="evidence" value="ECO:0007669"/>
    <property type="project" value="TreeGrafter"/>
</dbReference>
<dbReference type="PROSITE" id="PS50162">
    <property type="entry name" value="RECA_2"/>
    <property type="match status" value="1"/>
</dbReference>
<dbReference type="OrthoDB" id="10251254at2759"/>
<evidence type="ECO:0000256" key="7">
    <source>
        <dbReference type="ARBA" id="ARBA00023254"/>
    </source>
</evidence>
<dbReference type="GO" id="GO:0003697">
    <property type="term" value="F:single-stranded DNA binding"/>
    <property type="evidence" value="ECO:0007669"/>
    <property type="project" value="TreeGrafter"/>
</dbReference>
<evidence type="ECO:0000256" key="4">
    <source>
        <dbReference type="ARBA" id="ARBA00022840"/>
    </source>
</evidence>
<dbReference type="GO" id="GO:0140664">
    <property type="term" value="F:ATP-dependent DNA damage sensor activity"/>
    <property type="evidence" value="ECO:0007669"/>
    <property type="project" value="InterPro"/>
</dbReference>
<reference evidence="12" key="1">
    <citation type="submission" date="2022-07" db="EMBL/GenBank/DDBJ databases">
        <title>Phylogenomic reconstructions and comparative analyses of Kickxellomycotina fungi.</title>
        <authorList>
            <person name="Reynolds N.K."/>
            <person name="Stajich J.E."/>
            <person name="Barry K."/>
            <person name="Grigoriev I.V."/>
            <person name="Crous P."/>
            <person name="Smith M.E."/>
        </authorList>
    </citation>
    <scope>NUCLEOTIDE SEQUENCE</scope>
    <source>
        <strain evidence="12">RSA 861</strain>
    </source>
</reference>
<dbReference type="InterPro" id="IPR016467">
    <property type="entry name" value="DNA_recomb/repair_RecA-like"/>
</dbReference>
<dbReference type="PANTHER" id="PTHR22942:SF30">
    <property type="entry name" value="MEIOTIC RECOMBINATION PROTEIN DMC1_LIM15 HOMOLOG"/>
    <property type="match status" value="1"/>
</dbReference>
<dbReference type="InterPro" id="IPR027417">
    <property type="entry name" value="P-loop_NTPase"/>
</dbReference>
<dbReference type="GO" id="GO:0000150">
    <property type="term" value="F:DNA strand exchange activity"/>
    <property type="evidence" value="ECO:0007669"/>
    <property type="project" value="InterPro"/>
</dbReference>
<dbReference type="InterPro" id="IPR003593">
    <property type="entry name" value="AAA+_ATPase"/>
</dbReference>
<dbReference type="AlphaFoldDB" id="A0A9W8A925"/>
<dbReference type="GO" id="GO:0000730">
    <property type="term" value="P:DNA recombinase assembly"/>
    <property type="evidence" value="ECO:0007669"/>
    <property type="project" value="TreeGrafter"/>
</dbReference>
<dbReference type="GO" id="GO:0005524">
    <property type="term" value="F:ATP binding"/>
    <property type="evidence" value="ECO:0007669"/>
    <property type="project" value="UniProtKB-KW"/>
</dbReference>
<dbReference type="GO" id="GO:0070192">
    <property type="term" value="P:chromosome organization involved in meiotic cell cycle"/>
    <property type="evidence" value="ECO:0007669"/>
    <property type="project" value="TreeGrafter"/>
</dbReference>
<dbReference type="InterPro" id="IPR013632">
    <property type="entry name" value="Rad51_C"/>
</dbReference>
<feature type="domain" description="RecA family profile 2" evidence="11">
    <location>
        <begin position="282"/>
        <end position="345"/>
    </location>
</feature>
<evidence type="ECO:0000256" key="6">
    <source>
        <dbReference type="ARBA" id="ARBA00023242"/>
    </source>
</evidence>
<dbReference type="Pfam" id="PF08423">
    <property type="entry name" value="Rad51"/>
    <property type="match status" value="1"/>
</dbReference>
<comment type="similarity">
    <text evidence="2">Belongs to the RecA family. DMC1 subfamily.</text>
</comment>
<keyword evidence="7" id="KW-0469">Meiosis</keyword>
<dbReference type="InterPro" id="IPR010995">
    <property type="entry name" value="DNA_repair_Rad51/TF_NusA_a-hlx"/>
</dbReference>
<feature type="domain" description="RecA family profile 1" evidence="10">
    <location>
        <begin position="102"/>
        <end position="275"/>
    </location>
</feature>
<dbReference type="GO" id="GO:0000709">
    <property type="term" value="P:meiotic joint molecule formation"/>
    <property type="evidence" value="ECO:0007669"/>
    <property type="project" value="UniProtKB-ARBA"/>
</dbReference>
<dbReference type="InterPro" id="IPR020588">
    <property type="entry name" value="RecA_ATP-bd"/>
</dbReference>
<dbReference type="FunFam" id="3.40.50.300:FF:000239">
    <property type="entry name" value="Meiotic recombination protein DMC1"/>
    <property type="match status" value="1"/>
</dbReference>
<organism evidence="12 13">
    <name type="scientific">Tieghemiomyces parasiticus</name>
    <dbReference type="NCBI Taxonomy" id="78921"/>
    <lineage>
        <taxon>Eukaryota</taxon>
        <taxon>Fungi</taxon>
        <taxon>Fungi incertae sedis</taxon>
        <taxon>Zoopagomycota</taxon>
        <taxon>Kickxellomycotina</taxon>
        <taxon>Dimargaritomycetes</taxon>
        <taxon>Dimargaritales</taxon>
        <taxon>Dimargaritaceae</taxon>
        <taxon>Tieghemiomyces</taxon>
    </lineage>
</organism>
<gene>
    <name evidence="12" type="primary">DMC1_1</name>
    <name evidence="12" type="ORF">IWQ60_005482</name>
</gene>
<evidence type="ECO:0000256" key="3">
    <source>
        <dbReference type="ARBA" id="ARBA00022741"/>
    </source>
</evidence>
<dbReference type="InterPro" id="IPR011940">
    <property type="entry name" value="Dmc1"/>
</dbReference>
<dbReference type="GO" id="GO:0042148">
    <property type="term" value="P:DNA strand invasion"/>
    <property type="evidence" value="ECO:0007669"/>
    <property type="project" value="TreeGrafter"/>
</dbReference>
<dbReference type="CDD" id="cd19514">
    <property type="entry name" value="DMC1"/>
    <property type="match status" value="1"/>
</dbReference>
<dbReference type="SUPFAM" id="SSF52540">
    <property type="entry name" value="P-loop containing nucleoside triphosphate hydrolases"/>
    <property type="match status" value="1"/>
</dbReference>
<dbReference type="FunFam" id="1.10.150.20:FF:000032">
    <property type="entry name" value="meiotic recombination protein DMC1/LIM15 homolog"/>
    <property type="match status" value="1"/>
</dbReference>
<name>A0A9W8A925_9FUNG</name>
<keyword evidence="6" id="KW-0539">Nucleus</keyword>
<comment type="caution">
    <text evidence="12">The sequence shown here is derived from an EMBL/GenBank/DDBJ whole genome shotgun (WGS) entry which is preliminary data.</text>
</comment>
<keyword evidence="13" id="KW-1185">Reference proteome</keyword>
<evidence type="ECO:0000256" key="1">
    <source>
        <dbReference type="ARBA" id="ARBA00004123"/>
    </source>
</evidence>
<dbReference type="NCBIfam" id="NF003301">
    <property type="entry name" value="PRK04301.1"/>
    <property type="match status" value="1"/>
</dbReference>
<dbReference type="NCBIfam" id="TIGR02238">
    <property type="entry name" value="recomb_DMC1"/>
    <property type="match status" value="1"/>
</dbReference>
<dbReference type="GO" id="GO:0003690">
    <property type="term" value="F:double-stranded DNA binding"/>
    <property type="evidence" value="ECO:0007669"/>
    <property type="project" value="TreeGrafter"/>
</dbReference>
<evidence type="ECO:0000313" key="13">
    <source>
        <dbReference type="Proteomes" id="UP001150569"/>
    </source>
</evidence>
<evidence type="ECO:0000256" key="2">
    <source>
        <dbReference type="ARBA" id="ARBA00008897"/>
    </source>
</evidence>
<keyword evidence="3 9" id="KW-0547">Nucleotide-binding</keyword>
<dbReference type="SMART" id="SM00382">
    <property type="entry name" value="AAA"/>
    <property type="match status" value="1"/>
</dbReference>
<keyword evidence="4 9" id="KW-0067">ATP-binding</keyword>
<evidence type="ECO:0000256" key="5">
    <source>
        <dbReference type="ARBA" id="ARBA00023125"/>
    </source>
</evidence>
<dbReference type="PROSITE" id="PS50163">
    <property type="entry name" value="RECA_3"/>
    <property type="match status" value="1"/>
</dbReference>
<protein>
    <submittedName>
        <fullName evidence="12">Meiotic recombination protein dmc1</fullName>
    </submittedName>
</protein>
<evidence type="ECO:0000259" key="10">
    <source>
        <dbReference type="PROSITE" id="PS50162"/>
    </source>
</evidence>
<dbReference type="Pfam" id="PF14520">
    <property type="entry name" value="HHH_5"/>
    <property type="match status" value="1"/>
</dbReference>
<dbReference type="Proteomes" id="UP001150569">
    <property type="component" value="Unassembled WGS sequence"/>
</dbReference>
<evidence type="ECO:0000259" key="11">
    <source>
        <dbReference type="PROSITE" id="PS50163"/>
    </source>
</evidence>
<dbReference type="GO" id="GO:0006312">
    <property type="term" value="P:mitotic recombination"/>
    <property type="evidence" value="ECO:0007669"/>
    <property type="project" value="TreeGrafter"/>
</dbReference>
<dbReference type="SUPFAM" id="SSF47794">
    <property type="entry name" value="Rad51 N-terminal domain-like"/>
    <property type="match status" value="1"/>
</dbReference>
<dbReference type="PIRSF" id="PIRSF005856">
    <property type="entry name" value="Rad51"/>
    <property type="match status" value="1"/>
</dbReference>
<dbReference type="Gene3D" id="3.40.50.300">
    <property type="entry name" value="P-loop containing nucleotide triphosphate hydrolases"/>
    <property type="match status" value="1"/>
</dbReference>
<dbReference type="InterPro" id="IPR020587">
    <property type="entry name" value="RecA_monomer-monomer_interface"/>
</dbReference>
<proteinExistence type="inferred from homology"/>